<dbReference type="Gene3D" id="3.40.1690.10">
    <property type="entry name" value="secretion proteins EscU"/>
    <property type="match status" value="1"/>
</dbReference>
<evidence type="ECO:0000256" key="13">
    <source>
        <dbReference type="RuleBase" id="RU364091"/>
    </source>
</evidence>
<comment type="subcellular location">
    <subcellularLocation>
        <location evidence="1">Cell membrane</location>
        <topology evidence="1">Multi-pass membrane protein</topology>
    </subcellularLocation>
</comment>
<dbReference type="InterPro" id="IPR006136">
    <property type="entry name" value="FlhB"/>
</dbReference>
<evidence type="ECO:0000256" key="8">
    <source>
        <dbReference type="ARBA" id="ARBA00022927"/>
    </source>
</evidence>
<evidence type="ECO:0000256" key="12">
    <source>
        <dbReference type="ARBA" id="ARBA00025078"/>
    </source>
</evidence>
<dbReference type="EMBL" id="JACHIK010000011">
    <property type="protein sequence ID" value="MBB5043824.1"/>
    <property type="molecule type" value="Genomic_DNA"/>
</dbReference>
<dbReference type="GO" id="GO:0009306">
    <property type="term" value="P:protein secretion"/>
    <property type="evidence" value="ECO:0007669"/>
    <property type="project" value="InterPro"/>
</dbReference>
<dbReference type="AlphaFoldDB" id="A0A7W7YWU8"/>
<keyword evidence="9 13" id="KW-1133">Transmembrane helix</keyword>
<dbReference type="NCBIfam" id="TIGR00328">
    <property type="entry name" value="flhB"/>
    <property type="match status" value="1"/>
</dbReference>
<evidence type="ECO:0000256" key="9">
    <source>
        <dbReference type="ARBA" id="ARBA00022989"/>
    </source>
</evidence>
<dbReference type="PANTHER" id="PTHR30531:SF12">
    <property type="entry name" value="FLAGELLAR BIOSYNTHETIC PROTEIN FLHB"/>
    <property type="match status" value="1"/>
</dbReference>
<feature type="transmembrane region" description="Helical" evidence="13">
    <location>
        <begin position="152"/>
        <end position="172"/>
    </location>
</feature>
<name>A0A7W7YWU8_9HYPH</name>
<dbReference type="InterPro" id="IPR029025">
    <property type="entry name" value="T3SS_substrate_exporter_C"/>
</dbReference>
<keyword evidence="6 13" id="KW-0812">Transmembrane</keyword>
<keyword evidence="11 13" id="KW-1006">Bacterial flagellum protein export</keyword>
<keyword evidence="7 13" id="KW-1005">Bacterial flagellum biogenesis</keyword>
<keyword evidence="14" id="KW-0966">Cell projection</keyword>
<evidence type="ECO:0000256" key="2">
    <source>
        <dbReference type="ARBA" id="ARBA00010690"/>
    </source>
</evidence>
<feature type="transmembrane region" description="Helical" evidence="13">
    <location>
        <begin position="34"/>
        <end position="55"/>
    </location>
</feature>
<evidence type="ECO:0000313" key="14">
    <source>
        <dbReference type="EMBL" id="MBB5043824.1"/>
    </source>
</evidence>
<gene>
    <name evidence="13" type="primary">flhB</name>
    <name evidence="14" type="ORF">HNQ66_003235</name>
</gene>
<dbReference type="GO" id="GO:0005886">
    <property type="term" value="C:plasma membrane"/>
    <property type="evidence" value="ECO:0007669"/>
    <property type="project" value="UniProtKB-SubCell"/>
</dbReference>
<evidence type="ECO:0000256" key="4">
    <source>
        <dbReference type="ARBA" id="ARBA00022448"/>
    </source>
</evidence>
<keyword evidence="14" id="KW-0282">Flagellum</keyword>
<dbReference type="PANTHER" id="PTHR30531">
    <property type="entry name" value="FLAGELLAR BIOSYNTHETIC PROTEIN FLHB"/>
    <property type="match status" value="1"/>
</dbReference>
<reference evidence="14 15" key="1">
    <citation type="submission" date="2020-08" db="EMBL/GenBank/DDBJ databases">
        <title>Genomic Encyclopedia of Type Strains, Phase IV (KMG-IV): sequencing the most valuable type-strain genomes for metagenomic binning, comparative biology and taxonomic classification.</title>
        <authorList>
            <person name="Goeker M."/>
        </authorList>
    </citation>
    <scope>NUCLEOTIDE SEQUENCE [LARGE SCALE GENOMIC DNA]</scope>
    <source>
        <strain evidence="14 15">DSM 21319</strain>
    </source>
</reference>
<dbReference type="InterPro" id="IPR006135">
    <property type="entry name" value="T3SS_substrate_exporter"/>
</dbReference>
<dbReference type="FunFam" id="3.40.1690.10:FF:000001">
    <property type="entry name" value="Flagellar biosynthetic protein FlhB"/>
    <property type="match status" value="1"/>
</dbReference>
<comment type="similarity">
    <text evidence="2 13">Belongs to the type III secretion exporter family.</text>
</comment>
<keyword evidence="4 13" id="KW-0813">Transport</keyword>
<dbReference type="PRINTS" id="PR00950">
    <property type="entry name" value="TYPE3IMSPROT"/>
</dbReference>
<evidence type="ECO:0000256" key="7">
    <source>
        <dbReference type="ARBA" id="ARBA00022795"/>
    </source>
</evidence>
<evidence type="ECO:0000256" key="1">
    <source>
        <dbReference type="ARBA" id="ARBA00004651"/>
    </source>
</evidence>
<keyword evidence="10 13" id="KW-0472">Membrane</keyword>
<evidence type="ECO:0000256" key="10">
    <source>
        <dbReference type="ARBA" id="ARBA00023136"/>
    </source>
</evidence>
<comment type="caution">
    <text evidence="14">The sequence shown here is derived from an EMBL/GenBank/DDBJ whole genome shotgun (WGS) entry which is preliminary data.</text>
</comment>
<organism evidence="14 15">
    <name type="scientific">Shinella fusca</name>
    <dbReference type="NCBI Taxonomy" id="544480"/>
    <lineage>
        <taxon>Bacteria</taxon>
        <taxon>Pseudomonadati</taxon>
        <taxon>Pseudomonadota</taxon>
        <taxon>Alphaproteobacteria</taxon>
        <taxon>Hyphomicrobiales</taxon>
        <taxon>Rhizobiaceae</taxon>
        <taxon>Shinella</taxon>
    </lineage>
</organism>
<keyword evidence="14" id="KW-0969">Cilium</keyword>
<sequence length="363" mass="41007">MADDDDKESKTELPTEKKIREAMEKGNTPFSREVTIFASTLAIYLFLVFFMPGGIARMNETLRDFFEQPEAWNLKTGTDVIAIFRHLGWEAGAMLLPILAMMMVFGIASSVFQNLPSPVMERVRPQVGRLNPIKGLGRLFGKQGLVEFGKSLIKILLVSLVVALAMRGNYFASLDTMFSEPATLIYMMSSDINKVLIIILFATALIAGIDFAWTRHHWFTELMMTKQEVKEEMKQAQGDPIVKARMRSIQRDRIRRRMMADVPRATLVIANPTHFAVALRYVREEGDAPMVVAKGQDLIALRIREIAEENGIPVFEDPPLARSMFAQVSVDSVIPPVFYKAVAELIHRVYAASPQTRRVNEIR</sequence>
<evidence type="ECO:0000256" key="3">
    <source>
        <dbReference type="ARBA" id="ARBA00021622"/>
    </source>
</evidence>
<accession>A0A7W7YWU8</accession>
<keyword evidence="5 13" id="KW-1003">Cell membrane</keyword>
<evidence type="ECO:0000256" key="6">
    <source>
        <dbReference type="ARBA" id="ARBA00022692"/>
    </source>
</evidence>
<keyword evidence="15" id="KW-1185">Reference proteome</keyword>
<keyword evidence="8 13" id="KW-0653">Protein transport</keyword>
<dbReference type="Gene3D" id="6.10.250.2080">
    <property type="match status" value="1"/>
</dbReference>
<evidence type="ECO:0000256" key="5">
    <source>
        <dbReference type="ARBA" id="ARBA00022475"/>
    </source>
</evidence>
<dbReference type="SUPFAM" id="SSF160544">
    <property type="entry name" value="EscU C-terminal domain-like"/>
    <property type="match status" value="1"/>
</dbReference>
<dbReference type="GO" id="GO:0044780">
    <property type="term" value="P:bacterial-type flagellum assembly"/>
    <property type="evidence" value="ECO:0007669"/>
    <property type="project" value="InterPro"/>
</dbReference>
<dbReference type="Proteomes" id="UP000535406">
    <property type="component" value="Unassembled WGS sequence"/>
</dbReference>
<dbReference type="RefSeq" id="WP_184145187.1">
    <property type="nucleotide sequence ID" value="NZ_JACHIK010000011.1"/>
</dbReference>
<proteinExistence type="inferred from homology"/>
<protein>
    <recommendedName>
        <fullName evidence="3 13">Flagellar biosynthetic protein FlhB</fullName>
    </recommendedName>
</protein>
<comment type="function">
    <text evidence="12 13">Required for formation of the rod structure in the basal body of the flagellar apparatus. Together with FliI and FliH, may constitute the export apparatus of flagellin.</text>
</comment>
<dbReference type="Pfam" id="PF01312">
    <property type="entry name" value="Bac_export_2"/>
    <property type="match status" value="1"/>
</dbReference>
<evidence type="ECO:0000256" key="11">
    <source>
        <dbReference type="ARBA" id="ARBA00023225"/>
    </source>
</evidence>
<feature type="transmembrane region" description="Helical" evidence="13">
    <location>
        <begin position="192"/>
        <end position="213"/>
    </location>
</feature>
<evidence type="ECO:0000313" key="15">
    <source>
        <dbReference type="Proteomes" id="UP000535406"/>
    </source>
</evidence>
<feature type="transmembrane region" description="Helical" evidence="13">
    <location>
        <begin position="94"/>
        <end position="112"/>
    </location>
</feature>